<feature type="region of interest" description="Disordered" evidence="1">
    <location>
        <begin position="375"/>
        <end position="409"/>
    </location>
</feature>
<feature type="compositionally biased region" description="Basic and acidic residues" evidence="1">
    <location>
        <begin position="459"/>
        <end position="469"/>
    </location>
</feature>
<feature type="region of interest" description="Disordered" evidence="1">
    <location>
        <begin position="426"/>
        <end position="474"/>
    </location>
</feature>
<sequence length="574" mass="63222">MTTEPARYIQEFFAGYPTFDYDLSAPFFDEFQRLKKVSHFNKSQWERARDGLRAAMVKQFNAMYGTNADDLESWQLLCSALGMDPVPNDIQTCRRKLQSTHVNLVDFVEAPMSGKPVRTFRSQQGLSTYTKTTENRKGLLDGLEVSVTEEEEAMRRMHLLFGPFEEPDSFKSAQQSDSDLPPASPVLSVPTAADPWDINVDILDKHQYLLTPIRTKLFPRASPGVLRNLLNTPSLRALTPEQSVLPSDSSLLGSPLCRFTAHRYSCSDSTSSTPAKGANFSELAARYPWDADLCKAPSFLPSPPPSTEFPSVVSFPLPSTGPESSPASTLDHHNVKRAKPYGDARRSSSQEHRWPFPELIPSGLRAAPCSPLLTTRAVGDESSPPLSSAAQGRGRRPTDPRKHAHPGLAFGVVRNFQRVLNELQGLGHENSPDANDATSLTGLHASDSANQATGGSPWKSERRTLRRGLDSSQGEQHILATNLATKWHTSDSSAPCRNFLGHTAIILPPDELERTSLLASVSLEELDSEFLSLLLGKAAEEEACAEQLRAMADRLDRLARGKKRLAEAIARREP</sequence>
<gene>
    <name evidence="2" type="ORF">ONZ51_g9092</name>
</gene>
<reference evidence="2" key="1">
    <citation type="submission" date="2022-11" db="EMBL/GenBank/DDBJ databases">
        <title>Genome Sequence of Cubamyces cubensis.</title>
        <authorList>
            <person name="Buettner E."/>
        </authorList>
    </citation>
    <scope>NUCLEOTIDE SEQUENCE</scope>
    <source>
        <strain evidence="2">MPL-01</strain>
    </source>
</reference>
<dbReference type="PANTHER" id="PTHR38846:SF1">
    <property type="entry name" value="C3H1-TYPE DOMAIN-CONTAINING PROTEIN"/>
    <property type="match status" value="1"/>
</dbReference>
<evidence type="ECO:0000313" key="3">
    <source>
        <dbReference type="Proteomes" id="UP001215151"/>
    </source>
</evidence>
<comment type="caution">
    <text evidence="2">The sequence shown here is derived from an EMBL/GenBank/DDBJ whole genome shotgun (WGS) entry which is preliminary data.</text>
</comment>
<evidence type="ECO:0000256" key="1">
    <source>
        <dbReference type="SAM" id="MobiDB-lite"/>
    </source>
</evidence>
<dbReference type="EMBL" id="JAPEVG010000297">
    <property type="protein sequence ID" value="KAJ8469287.1"/>
    <property type="molecule type" value="Genomic_DNA"/>
</dbReference>
<proteinExistence type="predicted"/>
<dbReference type="AlphaFoldDB" id="A0AAD7TMF4"/>
<dbReference type="Proteomes" id="UP001215151">
    <property type="component" value="Unassembled WGS sequence"/>
</dbReference>
<feature type="compositionally biased region" description="Polar residues" evidence="1">
    <location>
        <begin position="432"/>
        <end position="454"/>
    </location>
</feature>
<accession>A0AAD7TMF4</accession>
<protein>
    <submittedName>
        <fullName evidence="2">Uncharacterized protein</fullName>
    </submittedName>
</protein>
<organism evidence="2 3">
    <name type="scientific">Trametes cubensis</name>
    <dbReference type="NCBI Taxonomy" id="1111947"/>
    <lineage>
        <taxon>Eukaryota</taxon>
        <taxon>Fungi</taxon>
        <taxon>Dikarya</taxon>
        <taxon>Basidiomycota</taxon>
        <taxon>Agaricomycotina</taxon>
        <taxon>Agaricomycetes</taxon>
        <taxon>Polyporales</taxon>
        <taxon>Polyporaceae</taxon>
        <taxon>Trametes</taxon>
    </lineage>
</organism>
<name>A0AAD7TMF4_9APHY</name>
<keyword evidence="3" id="KW-1185">Reference proteome</keyword>
<feature type="region of interest" description="Disordered" evidence="1">
    <location>
        <begin position="305"/>
        <end position="335"/>
    </location>
</feature>
<dbReference type="PANTHER" id="PTHR38846">
    <property type="entry name" value="C3H1-TYPE DOMAIN-CONTAINING PROTEIN"/>
    <property type="match status" value="1"/>
</dbReference>
<evidence type="ECO:0000313" key="2">
    <source>
        <dbReference type="EMBL" id="KAJ8469287.1"/>
    </source>
</evidence>